<keyword evidence="1" id="KW-1133">Transmembrane helix</keyword>
<name>A0AAD5XMV9_9FUNG</name>
<accession>A0AAD5XMV9</accession>
<sequence>MRHINAFLNDPEDEFVDAAAAVAAVAAANNNNNQELFAAAENPLYVAIKLIILVAMITRGHIYNRQSAIIISFCLAYFTWALRKWYIQQYPHAVRVNGVVAQPQRPIANIVPAAAAAADTPAVVPLDGQGINTTVYQDVFYFVHDFFASLVPGMDDRLYNREQPQPHDAGVGAAGGVAVDAFQG</sequence>
<organism evidence="2 3">
    <name type="scientific">Physocladia obscura</name>
    <dbReference type="NCBI Taxonomy" id="109957"/>
    <lineage>
        <taxon>Eukaryota</taxon>
        <taxon>Fungi</taxon>
        <taxon>Fungi incertae sedis</taxon>
        <taxon>Chytridiomycota</taxon>
        <taxon>Chytridiomycota incertae sedis</taxon>
        <taxon>Chytridiomycetes</taxon>
        <taxon>Chytridiales</taxon>
        <taxon>Chytriomycetaceae</taxon>
        <taxon>Physocladia</taxon>
    </lineage>
</organism>
<feature type="transmembrane region" description="Helical" evidence="1">
    <location>
        <begin position="68"/>
        <end position="86"/>
    </location>
</feature>
<keyword evidence="3" id="KW-1185">Reference proteome</keyword>
<evidence type="ECO:0000313" key="3">
    <source>
        <dbReference type="Proteomes" id="UP001211907"/>
    </source>
</evidence>
<keyword evidence="1" id="KW-0812">Transmembrane</keyword>
<reference evidence="2" key="1">
    <citation type="submission" date="2020-05" db="EMBL/GenBank/DDBJ databases">
        <title>Phylogenomic resolution of chytrid fungi.</title>
        <authorList>
            <person name="Stajich J.E."/>
            <person name="Amses K."/>
            <person name="Simmons R."/>
            <person name="Seto K."/>
            <person name="Myers J."/>
            <person name="Bonds A."/>
            <person name="Quandt C.A."/>
            <person name="Barry K."/>
            <person name="Liu P."/>
            <person name="Grigoriev I."/>
            <person name="Longcore J.E."/>
            <person name="James T.Y."/>
        </authorList>
    </citation>
    <scope>NUCLEOTIDE SEQUENCE</scope>
    <source>
        <strain evidence="2">JEL0513</strain>
    </source>
</reference>
<protein>
    <submittedName>
        <fullName evidence="2">Uncharacterized protein</fullName>
    </submittedName>
</protein>
<keyword evidence="1" id="KW-0472">Membrane</keyword>
<dbReference type="Proteomes" id="UP001211907">
    <property type="component" value="Unassembled WGS sequence"/>
</dbReference>
<feature type="transmembrane region" description="Helical" evidence="1">
    <location>
        <begin position="44"/>
        <end position="62"/>
    </location>
</feature>
<gene>
    <name evidence="2" type="ORF">HK100_000036</name>
</gene>
<evidence type="ECO:0000313" key="2">
    <source>
        <dbReference type="EMBL" id="KAJ3142607.1"/>
    </source>
</evidence>
<evidence type="ECO:0000256" key="1">
    <source>
        <dbReference type="SAM" id="Phobius"/>
    </source>
</evidence>
<comment type="caution">
    <text evidence="2">The sequence shown here is derived from an EMBL/GenBank/DDBJ whole genome shotgun (WGS) entry which is preliminary data.</text>
</comment>
<proteinExistence type="predicted"/>
<dbReference type="EMBL" id="JADGJH010000010">
    <property type="protein sequence ID" value="KAJ3142607.1"/>
    <property type="molecule type" value="Genomic_DNA"/>
</dbReference>
<dbReference type="AlphaFoldDB" id="A0AAD5XMV9"/>